<accession>A0A183I0C5</accession>
<organism evidence="3">
    <name type="scientific">Onchocerca flexuosa</name>
    <dbReference type="NCBI Taxonomy" id="387005"/>
    <lineage>
        <taxon>Eukaryota</taxon>
        <taxon>Metazoa</taxon>
        <taxon>Ecdysozoa</taxon>
        <taxon>Nematoda</taxon>
        <taxon>Chromadorea</taxon>
        <taxon>Rhabditida</taxon>
        <taxon>Spirurina</taxon>
        <taxon>Spiruromorpha</taxon>
        <taxon>Filarioidea</taxon>
        <taxon>Onchocercidae</taxon>
        <taxon>Onchocerca</taxon>
    </lineage>
</organism>
<keyword evidence="2" id="KW-1185">Reference proteome</keyword>
<proteinExistence type="predicted"/>
<evidence type="ECO:0000313" key="2">
    <source>
        <dbReference type="Proteomes" id="UP000267606"/>
    </source>
</evidence>
<dbReference type="AlphaFoldDB" id="A0A183I0C5"/>
<dbReference type="GO" id="GO:0003676">
    <property type="term" value="F:nucleic acid binding"/>
    <property type="evidence" value="ECO:0007669"/>
    <property type="project" value="InterPro"/>
</dbReference>
<gene>
    <name evidence="1" type="ORF">OFLC_LOCUS13187</name>
</gene>
<dbReference type="WBParaSite" id="OFLC_0001318801-mRNA-1">
    <property type="protein sequence ID" value="OFLC_0001318801-mRNA-1"/>
    <property type="gene ID" value="OFLC_0001318801"/>
</dbReference>
<dbReference type="PANTHER" id="PTHR47331:SF1">
    <property type="entry name" value="GAG-LIKE PROTEIN"/>
    <property type="match status" value="1"/>
</dbReference>
<name>A0A183I0C5_9BILA</name>
<protein>
    <submittedName>
        <fullName evidence="3">Integrase catalytic domain-containing protein</fullName>
    </submittedName>
</protein>
<reference evidence="3" key="1">
    <citation type="submission" date="2016-06" db="UniProtKB">
        <authorList>
            <consortium name="WormBaseParasite"/>
        </authorList>
    </citation>
    <scope>IDENTIFICATION</scope>
</reference>
<dbReference type="InterPro" id="IPR036397">
    <property type="entry name" value="RNaseH_sf"/>
</dbReference>
<dbReference type="EMBL" id="UZAJ01040080">
    <property type="protein sequence ID" value="VDP13122.1"/>
    <property type="molecule type" value="Genomic_DNA"/>
</dbReference>
<dbReference type="PANTHER" id="PTHR47331">
    <property type="entry name" value="PHD-TYPE DOMAIN-CONTAINING PROTEIN"/>
    <property type="match status" value="1"/>
</dbReference>
<sequence length="163" mass="19323">MMRTSYLSNIYGKKTNLGISLCMDYKRWRAKSFKLFTMPNLPETRVIRSRIFEKVDLDYMGPLSIKADNGIVKRWIALFTCFTTRAVRLELAENLTAETFLHILKRFIARREYPKSILSDNANQFQLIFKIIMEENANFIAEKGMVWKNTVPRKCIRTNYRTY</sequence>
<dbReference type="SUPFAM" id="SSF53098">
    <property type="entry name" value="Ribonuclease H-like"/>
    <property type="match status" value="1"/>
</dbReference>
<reference evidence="1 2" key="2">
    <citation type="submission" date="2018-11" db="EMBL/GenBank/DDBJ databases">
        <authorList>
            <consortium name="Pathogen Informatics"/>
        </authorList>
    </citation>
    <scope>NUCLEOTIDE SEQUENCE [LARGE SCALE GENOMIC DNA]</scope>
</reference>
<dbReference type="Gene3D" id="3.30.420.10">
    <property type="entry name" value="Ribonuclease H-like superfamily/Ribonuclease H"/>
    <property type="match status" value="1"/>
</dbReference>
<evidence type="ECO:0000313" key="1">
    <source>
        <dbReference type="EMBL" id="VDP13122.1"/>
    </source>
</evidence>
<dbReference type="InterPro" id="IPR012337">
    <property type="entry name" value="RNaseH-like_sf"/>
</dbReference>
<dbReference type="Proteomes" id="UP000267606">
    <property type="component" value="Unassembled WGS sequence"/>
</dbReference>
<dbReference type="STRING" id="387005.A0A183I0C5"/>
<evidence type="ECO:0000313" key="3">
    <source>
        <dbReference type="WBParaSite" id="OFLC_0001318801-mRNA-1"/>
    </source>
</evidence>